<protein>
    <submittedName>
        <fullName evidence="1">Class I SAM-dependent methyltransferase</fullName>
    </submittedName>
</protein>
<dbReference type="GO" id="GO:0032259">
    <property type="term" value="P:methylation"/>
    <property type="evidence" value="ECO:0007669"/>
    <property type="project" value="UniProtKB-KW"/>
</dbReference>
<name>A0ABV7AUZ0_9GAMM</name>
<keyword evidence="2" id="KW-1185">Reference proteome</keyword>
<dbReference type="EMBL" id="JBHRSJ010000016">
    <property type="protein sequence ID" value="MFC2972322.1"/>
    <property type="molecule type" value="Genomic_DNA"/>
</dbReference>
<accession>A0ABV7AUZ0</accession>
<proteinExistence type="predicted"/>
<evidence type="ECO:0000313" key="2">
    <source>
        <dbReference type="Proteomes" id="UP001595457"/>
    </source>
</evidence>
<gene>
    <name evidence="1" type="ORF">ACFOJE_08890</name>
</gene>
<comment type="caution">
    <text evidence="1">The sequence shown here is derived from an EMBL/GenBank/DDBJ whole genome shotgun (WGS) entry which is preliminary data.</text>
</comment>
<evidence type="ECO:0000313" key="1">
    <source>
        <dbReference type="EMBL" id="MFC2972322.1"/>
    </source>
</evidence>
<dbReference type="RefSeq" id="WP_377813962.1">
    <property type="nucleotide sequence ID" value="NZ_JBHRSJ010000016.1"/>
</dbReference>
<keyword evidence="1" id="KW-0489">Methyltransferase</keyword>
<reference evidence="2" key="1">
    <citation type="journal article" date="2019" name="Int. J. Syst. Evol. Microbiol.">
        <title>The Global Catalogue of Microorganisms (GCM) 10K type strain sequencing project: providing services to taxonomists for standard genome sequencing and annotation.</title>
        <authorList>
            <consortium name="The Broad Institute Genomics Platform"/>
            <consortium name="The Broad Institute Genome Sequencing Center for Infectious Disease"/>
            <person name="Wu L."/>
            <person name="Ma J."/>
        </authorList>
    </citation>
    <scope>NUCLEOTIDE SEQUENCE [LARGE SCALE GENOMIC DNA]</scope>
    <source>
        <strain evidence="2">KCTC 62195</strain>
    </source>
</reference>
<organism evidence="1 2">
    <name type="scientific">Azotobacter bryophylli</name>
    <dbReference type="NCBI Taxonomy" id="1986537"/>
    <lineage>
        <taxon>Bacteria</taxon>
        <taxon>Pseudomonadati</taxon>
        <taxon>Pseudomonadota</taxon>
        <taxon>Gammaproteobacteria</taxon>
        <taxon>Pseudomonadales</taxon>
        <taxon>Pseudomonadaceae</taxon>
        <taxon>Azotobacter</taxon>
    </lineage>
</organism>
<dbReference type="GO" id="GO:0008168">
    <property type="term" value="F:methyltransferase activity"/>
    <property type="evidence" value="ECO:0007669"/>
    <property type="project" value="UniProtKB-KW"/>
</dbReference>
<dbReference type="Proteomes" id="UP001595457">
    <property type="component" value="Unassembled WGS sequence"/>
</dbReference>
<keyword evidence="1" id="KW-0808">Transferase</keyword>
<sequence>MSSDRFQIRLAPITPGLFRRRPKILLGGNDRQSLMHYLRGWPSRWGRKDSSLIQFARDPESIADFPADSFDLAVLEAPSANAEEVIHELTRIARRGLITRRC</sequence>